<dbReference type="EMBL" id="FQ790323">
    <property type="protein sequence ID" value="CCD50169.1"/>
    <property type="molecule type" value="Genomic_DNA"/>
</dbReference>
<dbReference type="HOGENOM" id="CLU_3032106_0_0_1"/>
<evidence type="ECO:0000313" key="2">
    <source>
        <dbReference type="Proteomes" id="UP000008177"/>
    </source>
</evidence>
<protein>
    <submittedName>
        <fullName evidence="1">Uncharacterized protein</fullName>
    </submittedName>
</protein>
<accession>G2YEH1</accession>
<sequence>MCQSTYGVFTRHNNGSTFQSVWAISFVCGLNVKIDRGWQWVAVGGWRLEMGDGRK</sequence>
<dbReference type="InParanoid" id="G2YEH1"/>
<reference evidence="2" key="1">
    <citation type="journal article" date="2011" name="PLoS Genet.">
        <title>Genomic analysis of the necrotrophic fungal pathogens Sclerotinia sclerotiorum and Botrytis cinerea.</title>
        <authorList>
            <person name="Amselem J."/>
            <person name="Cuomo C.A."/>
            <person name="van Kan J.A."/>
            <person name="Viaud M."/>
            <person name="Benito E.P."/>
            <person name="Couloux A."/>
            <person name="Coutinho P.M."/>
            <person name="de Vries R.P."/>
            <person name="Dyer P.S."/>
            <person name="Fillinger S."/>
            <person name="Fournier E."/>
            <person name="Gout L."/>
            <person name="Hahn M."/>
            <person name="Kohn L."/>
            <person name="Lapalu N."/>
            <person name="Plummer K.M."/>
            <person name="Pradier J.M."/>
            <person name="Quevillon E."/>
            <person name="Sharon A."/>
            <person name="Simon A."/>
            <person name="ten Have A."/>
            <person name="Tudzynski B."/>
            <person name="Tudzynski P."/>
            <person name="Wincker P."/>
            <person name="Andrew M."/>
            <person name="Anthouard V."/>
            <person name="Beever R.E."/>
            <person name="Beffa R."/>
            <person name="Benoit I."/>
            <person name="Bouzid O."/>
            <person name="Brault B."/>
            <person name="Chen Z."/>
            <person name="Choquer M."/>
            <person name="Collemare J."/>
            <person name="Cotton P."/>
            <person name="Danchin E.G."/>
            <person name="Da Silva C."/>
            <person name="Gautier A."/>
            <person name="Giraud C."/>
            <person name="Giraud T."/>
            <person name="Gonzalez C."/>
            <person name="Grossetete S."/>
            <person name="Guldener U."/>
            <person name="Henrissat B."/>
            <person name="Howlett B.J."/>
            <person name="Kodira C."/>
            <person name="Kretschmer M."/>
            <person name="Lappartient A."/>
            <person name="Leroch M."/>
            <person name="Levis C."/>
            <person name="Mauceli E."/>
            <person name="Neuveglise C."/>
            <person name="Oeser B."/>
            <person name="Pearson M."/>
            <person name="Poulain J."/>
            <person name="Poussereau N."/>
            <person name="Quesneville H."/>
            <person name="Rascle C."/>
            <person name="Schumacher J."/>
            <person name="Segurens B."/>
            <person name="Sexton A."/>
            <person name="Silva E."/>
            <person name="Sirven C."/>
            <person name="Soanes D.M."/>
            <person name="Talbot N.J."/>
            <person name="Templeton M."/>
            <person name="Yandava C."/>
            <person name="Yarden O."/>
            <person name="Zeng Q."/>
            <person name="Rollins J.A."/>
            <person name="Lebrun M.H."/>
            <person name="Dickman M."/>
        </authorList>
    </citation>
    <scope>NUCLEOTIDE SEQUENCE [LARGE SCALE GENOMIC DNA]</scope>
    <source>
        <strain evidence="2">T4</strain>
    </source>
</reference>
<dbReference type="Proteomes" id="UP000008177">
    <property type="component" value="Unplaced contigs"/>
</dbReference>
<evidence type="ECO:0000313" key="1">
    <source>
        <dbReference type="EMBL" id="CCD50169.1"/>
    </source>
</evidence>
<gene>
    <name evidence="1" type="ORF">BofuT4_uP025680.1</name>
</gene>
<proteinExistence type="predicted"/>
<dbReference type="AlphaFoldDB" id="G2YEH1"/>
<name>G2YEH1_BOTF4</name>
<organism evidence="1 2">
    <name type="scientific">Botryotinia fuckeliana (strain T4)</name>
    <name type="common">Noble rot fungus</name>
    <name type="synonym">Botrytis cinerea</name>
    <dbReference type="NCBI Taxonomy" id="999810"/>
    <lineage>
        <taxon>Eukaryota</taxon>
        <taxon>Fungi</taxon>
        <taxon>Dikarya</taxon>
        <taxon>Ascomycota</taxon>
        <taxon>Pezizomycotina</taxon>
        <taxon>Leotiomycetes</taxon>
        <taxon>Helotiales</taxon>
        <taxon>Sclerotiniaceae</taxon>
        <taxon>Botrytis</taxon>
    </lineage>
</organism>